<comment type="caution">
    <text evidence="2">The sequence shown here is derived from an EMBL/GenBank/DDBJ whole genome shotgun (WGS) entry which is preliminary data.</text>
</comment>
<gene>
    <name evidence="2" type="ORF">B0H17DRAFT_1324286</name>
</gene>
<name>A0AAD7MCG1_MYCRO</name>
<proteinExistence type="predicted"/>
<feature type="region of interest" description="Disordered" evidence="1">
    <location>
        <begin position="1"/>
        <end position="109"/>
    </location>
</feature>
<accession>A0AAD7MCG1</accession>
<feature type="compositionally biased region" description="Basic and acidic residues" evidence="1">
    <location>
        <begin position="1"/>
        <end position="10"/>
    </location>
</feature>
<sequence>MPHREKENKYPSRLQTARHRRPTSRLKDTRDATSAAAEMKRKKKAKKVKRLALKQRQNESALTADRPDDTPEIQELRAALSRAQGERNAAEAANSRPEPQGPPSRSIARPRNMAKVMAEGTWSFSITTQMLMAPKAKEQDNRRLAKVYDAIEAAYPDLERFRAQWATAFLVHESSSVEYQPLPIPVSIPWKWVWPTSSVLLPERLAVACPYCRPFEVGESWCWKCRGLAATIIDT</sequence>
<dbReference type="EMBL" id="JARKIE010000001">
    <property type="protein sequence ID" value="KAJ7710643.1"/>
    <property type="molecule type" value="Genomic_DNA"/>
</dbReference>
<evidence type="ECO:0000313" key="3">
    <source>
        <dbReference type="Proteomes" id="UP001221757"/>
    </source>
</evidence>
<keyword evidence="3" id="KW-1185">Reference proteome</keyword>
<reference evidence="2" key="1">
    <citation type="submission" date="2023-03" db="EMBL/GenBank/DDBJ databases">
        <title>Massive genome expansion in bonnet fungi (Mycena s.s.) driven by repeated elements and novel gene families across ecological guilds.</title>
        <authorList>
            <consortium name="Lawrence Berkeley National Laboratory"/>
            <person name="Harder C.B."/>
            <person name="Miyauchi S."/>
            <person name="Viragh M."/>
            <person name="Kuo A."/>
            <person name="Thoen E."/>
            <person name="Andreopoulos B."/>
            <person name="Lu D."/>
            <person name="Skrede I."/>
            <person name="Drula E."/>
            <person name="Henrissat B."/>
            <person name="Morin E."/>
            <person name="Kohler A."/>
            <person name="Barry K."/>
            <person name="LaButti K."/>
            <person name="Morin E."/>
            <person name="Salamov A."/>
            <person name="Lipzen A."/>
            <person name="Mereny Z."/>
            <person name="Hegedus B."/>
            <person name="Baldrian P."/>
            <person name="Stursova M."/>
            <person name="Weitz H."/>
            <person name="Taylor A."/>
            <person name="Grigoriev I.V."/>
            <person name="Nagy L.G."/>
            <person name="Martin F."/>
            <person name="Kauserud H."/>
        </authorList>
    </citation>
    <scope>NUCLEOTIDE SEQUENCE</scope>
    <source>
        <strain evidence="2">CBHHK067</strain>
    </source>
</reference>
<evidence type="ECO:0000313" key="2">
    <source>
        <dbReference type="EMBL" id="KAJ7710643.1"/>
    </source>
</evidence>
<evidence type="ECO:0000256" key="1">
    <source>
        <dbReference type="SAM" id="MobiDB-lite"/>
    </source>
</evidence>
<dbReference type="Proteomes" id="UP001221757">
    <property type="component" value="Unassembled WGS sequence"/>
</dbReference>
<dbReference type="AlphaFoldDB" id="A0AAD7MCG1"/>
<feature type="compositionally biased region" description="Basic residues" evidence="1">
    <location>
        <begin position="40"/>
        <end position="53"/>
    </location>
</feature>
<organism evidence="2 3">
    <name type="scientific">Mycena rosella</name>
    <name type="common">Pink bonnet</name>
    <name type="synonym">Agaricus rosellus</name>
    <dbReference type="NCBI Taxonomy" id="1033263"/>
    <lineage>
        <taxon>Eukaryota</taxon>
        <taxon>Fungi</taxon>
        <taxon>Dikarya</taxon>
        <taxon>Basidiomycota</taxon>
        <taxon>Agaricomycotina</taxon>
        <taxon>Agaricomycetes</taxon>
        <taxon>Agaricomycetidae</taxon>
        <taxon>Agaricales</taxon>
        <taxon>Marasmiineae</taxon>
        <taxon>Mycenaceae</taxon>
        <taxon>Mycena</taxon>
    </lineage>
</organism>
<protein>
    <submittedName>
        <fullName evidence="2">Uncharacterized protein</fullName>
    </submittedName>
</protein>